<reference evidence="2" key="1">
    <citation type="journal article" date="2022" name="Mol. Ecol. Resour.">
        <title>The genomes of chicory, endive, great burdock and yacon provide insights into Asteraceae palaeo-polyploidization history and plant inulin production.</title>
        <authorList>
            <person name="Fan W."/>
            <person name="Wang S."/>
            <person name="Wang H."/>
            <person name="Wang A."/>
            <person name="Jiang F."/>
            <person name="Liu H."/>
            <person name="Zhao H."/>
            <person name="Xu D."/>
            <person name="Zhang Y."/>
        </authorList>
    </citation>
    <scope>NUCLEOTIDE SEQUENCE [LARGE SCALE GENOMIC DNA]</scope>
    <source>
        <strain evidence="2">cv. Punajuju</strain>
    </source>
</reference>
<evidence type="ECO:0000313" key="2">
    <source>
        <dbReference type="Proteomes" id="UP001055811"/>
    </source>
</evidence>
<sequence>MPYSRGLNGRLKDLVTNVGAVDIQKQNPHVVHVDVVKNSNSVKRSSSVVINPPGFDVLNAIDESFNVLCEQNRRVYPIETRDKAAVNSDKSPSTSGSLSSMAEASSSTSHGTRLEHVRFVRFLN</sequence>
<evidence type="ECO:0000313" key="1">
    <source>
        <dbReference type="EMBL" id="KAI3778900.1"/>
    </source>
</evidence>
<dbReference type="EMBL" id="CM042010">
    <property type="protein sequence ID" value="KAI3778900.1"/>
    <property type="molecule type" value="Genomic_DNA"/>
</dbReference>
<keyword evidence="2" id="KW-1185">Reference proteome</keyword>
<accession>A0ACB9G764</accession>
<name>A0ACB9G764_CICIN</name>
<dbReference type="Proteomes" id="UP001055811">
    <property type="component" value="Linkage Group LG02"/>
</dbReference>
<protein>
    <submittedName>
        <fullName evidence="1">Uncharacterized protein</fullName>
    </submittedName>
</protein>
<comment type="caution">
    <text evidence="1">The sequence shown here is derived from an EMBL/GenBank/DDBJ whole genome shotgun (WGS) entry which is preliminary data.</text>
</comment>
<proteinExistence type="predicted"/>
<organism evidence="1 2">
    <name type="scientific">Cichorium intybus</name>
    <name type="common">Chicory</name>
    <dbReference type="NCBI Taxonomy" id="13427"/>
    <lineage>
        <taxon>Eukaryota</taxon>
        <taxon>Viridiplantae</taxon>
        <taxon>Streptophyta</taxon>
        <taxon>Embryophyta</taxon>
        <taxon>Tracheophyta</taxon>
        <taxon>Spermatophyta</taxon>
        <taxon>Magnoliopsida</taxon>
        <taxon>eudicotyledons</taxon>
        <taxon>Gunneridae</taxon>
        <taxon>Pentapetalae</taxon>
        <taxon>asterids</taxon>
        <taxon>campanulids</taxon>
        <taxon>Asterales</taxon>
        <taxon>Asteraceae</taxon>
        <taxon>Cichorioideae</taxon>
        <taxon>Cichorieae</taxon>
        <taxon>Cichoriinae</taxon>
        <taxon>Cichorium</taxon>
    </lineage>
</organism>
<gene>
    <name evidence="1" type="ORF">L2E82_08289</name>
</gene>
<reference evidence="1 2" key="2">
    <citation type="journal article" date="2022" name="Mol. Ecol. Resour.">
        <title>The genomes of chicory, endive, great burdock and yacon provide insights into Asteraceae paleo-polyploidization history and plant inulin production.</title>
        <authorList>
            <person name="Fan W."/>
            <person name="Wang S."/>
            <person name="Wang H."/>
            <person name="Wang A."/>
            <person name="Jiang F."/>
            <person name="Liu H."/>
            <person name="Zhao H."/>
            <person name="Xu D."/>
            <person name="Zhang Y."/>
        </authorList>
    </citation>
    <scope>NUCLEOTIDE SEQUENCE [LARGE SCALE GENOMIC DNA]</scope>
    <source>
        <strain evidence="2">cv. Punajuju</strain>
        <tissue evidence="1">Leaves</tissue>
    </source>
</reference>